<dbReference type="Proteomes" id="UP000266188">
    <property type="component" value="Unassembled WGS sequence"/>
</dbReference>
<comment type="caution">
    <text evidence="2">The sequence shown here is derived from an EMBL/GenBank/DDBJ whole genome shotgun (WGS) entry which is preliminary data.</text>
</comment>
<organism evidence="2 3">
    <name type="scientific">Aspergillus sclerotialis</name>
    <dbReference type="NCBI Taxonomy" id="2070753"/>
    <lineage>
        <taxon>Eukaryota</taxon>
        <taxon>Fungi</taxon>
        <taxon>Dikarya</taxon>
        <taxon>Ascomycota</taxon>
        <taxon>Pezizomycotina</taxon>
        <taxon>Eurotiomycetes</taxon>
        <taxon>Eurotiomycetidae</taxon>
        <taxon>Eurotiales</taxon>
        <taxon>Aspergillaceae</taxon>
        <taxon>Aspergillus</taxon>
        <taxon>Aspergillus subgen. Polypaecilum</taxon>
    </lineage>
</organism>
<evidence type="ECO:0000256" key="1">
    <source>
        <dbReference type="SAM" id="MobiDB-lite"/>
    </source>
</evidence>
<sequence length="142" mass="16052">MPKAMMCKAEHLLWSVFDDEQKDDGSDGKEAEAVADINARLQDQFKTMFFYARRKVYNTVGATIGLTSEAVKAKKAHQTERNQNQDADIDGDREDERDSGVVDEVHHAHERQWDLDEARDQLLGATQLPEADEPVDNAHLAE</sequence>
<reference evidence="3" key="1">
    <citation type="submission" date="2017-02" db="EMBL/GenBank/DDBJ databases">
        <authorList>
            <person name="Tafer H."/>
            <person name="Lopandic K."/>
        </authorList>
    </citation>
    <scope>NUCLEOTIDE SEQUENCE [LARGE SCALE GENOMIC DNA]</scope>
    <source>
        <strain evidence="3">CBS 366.77</strain>
    </source>
</reference>
<protein>
    <submittedName>
        <fullName evidence="2">Uncharacterized protein</fullName>
    </submittedName>
</protein>
<evidence type="ECO:0000313" key="2">
    <source>
        <dbReference type="EMBL" id="RJE26886.1"/>
    </source>
</evidence>
<proteinExistence type="predicted"/>
<gene>
    <name evidence="2" type="ORF">PHISCL_00798</name>
</gene>
<dbReference type="AlphaFoldDB" id="A0A3A2ZUZ6"/>
<evidence type="ECO:0000313" key="3">
    <source>
        <dbReference type="Proteomes" id="UP000266188"/>
    </source>
</evidence>
<feature type="region of interest" description="Disordered" evidence="1">
    <location>
        <begin position="73"/>
        <end position="142"/>
    </location>
</feature>
<keyword evidence="3" id="KW-1185">Reference proteome</keyword>
<feature type="compositionally biased region" description="Basic and acidic residues" evidence="1">
    <location>
        <begin position="94"/>
        <end position="120"/>
    </location>
</feature>
<name>A0A3A2ZUZ6_9EURO</name>
<dbReference type="STRING" id="2070753.A0A3A2ZUZ6"/>
<accession>A0A3A2ZUZ6</accession>
<dbReference type="EMBL" id="MVGC01000013">
    <property type="protein sequence ID" value="RJE26886.1"/>
    <property type="molecule type" value="Genomic_DNA"/>
</dbReference>